<feature type="compositionally biased region" description="Low complexity" evidence="1">
    <location>
        <begin position="489"/>
        <end position="500"/>
    </location>
</feature>
<accession>A0ABM5JFE5</accession>
<organism evidence="3 4">
    <name type="scientific">Drosophila rhopaloa</name>
    <name type="common">Fruit fly</name>
    <dbReference type="NCBI Taxonomy" id="1041015"/>
    <lineage>
        <taxon>Eukaryota</taxon>
        <taxon>Metazoa</taxon>
        <taxon>Ecdysozoa</taxon>
        <taxon>Arthropoda</taxon>
        <taxon>Hexapoda</taxon>
        <taxon>Insecta</taxon>
        <taxon>Pterygota</taxon>
        <taxon>Neoptera</taxon>
        <taxon>Endopterygota</taxon>
        <taxon>Diptera</taxon>
        <taxon>Brachycera</taxon>
        <taxon>Muscomorpha</taxon>
        <taxon>Ephydroidea</taxon>
        <taxon>Drosophilidae</taxon>
        <taxon>Drosophila</taxon>
        <taxon>Sophophora</taxon>
    </lineage>
</organism>
<sequence>MYASDEHRFYRKARRKFSLKTYVLLFLWLLLALIQWMVVALIEDARKTFSELYYICLVTFALAILIFAIFIFVEKLRFIKCVNFLVALIIVELQIISTFALVVLSWWADFLTFFAVALILVVLFLIIGVFLPAKMDLTLDIAILFIMAFIFLIIASFVLLFQLLVARTVPYAYLVVEIAVTLTILLFVMYHGQTINGNRFAEMRLNDFFLASLILFHDFLIIFWLTFYWQTNYRPITPDSWIETSTTNSTYSNSSDNKYRNLYGNSDWGKRYDPRTTPFLDDDPWYTRSLDYGDDDGEYDIDNYPRAPKGRGRGGNRGVYGNRDHNDRDPMDRQRPNNRDSTNDWSVYNRRPNYGGRNKERARTKDPIPSHEYHENRSPDEWDPEYITQGVDREVPFDDRYDVKSGESYNTVDRTPNENVGPRIEYGDAEGKSEVGLGNPPIDFPLADHQSGDDSTINKMHKSEDSPNIYIVPKAQHIGNREYYPGGESPFSSSNDPPSDTQNGNLEIISQPEEIIKVDDNKHAHVLPSSSTFQESEFKKGDPNLLDDEMKGLTKQQFEGLQPDLNSGYTPQWEELNEDEIRKLLGQQIAENLDKYRKDQDRWVEPLITREPYIPINHPDYEKIVMNDSLNVLI</sequence>
<dbReference type="Proteomes" id="UP001652680">
    <property type="component" value="Unassembled WGS sequence"/>
</dbReference>
<reference evidence="4" key="1">
    <citation type="journal article" date="2021" name="Elife">
        <title>Highly contiguous assemblies of 101 drosophilid genomes.</title>
        <authorList>
            <person name="Kim B.Y."/>
            <person name="Wang J.R."/>
            <person name="Miller D.E."/>
            <person name="Barmina O."/>
            <person name="Delaney E."/>
            <person name="Thompson A."/>
            <person name="Comeault A.A."/>
            <person name="Peede D."/>
            <person name="D'Agostino E.R."/>
            <person name="Pelaez J."/>
            <person name="Aguilar J.M."/>
            <person name="Haji D."/>
            <person name="Matsunaga T."/>
            <person name="Armstrong E.E."/>
            <person name="Zych M."/>
            <person name="Ogawa Y."/>
            <person name="Stamenkovic-Radak M."/>
            <person name="Jelic M."/>
            <person name="Veselinovic M.S."/>
            <person name="Tanaskovic M."/>
            <person name="Eric P."/>
            <person name="Gao J.J."/>
            <person name="Katoh T.K."/>
            <person name="Toda M.J."/>
            <person name="Watabe H."/>
            <person name="Watada M."/>
            <person name="Davis J.S."/>
            <person name="Moyle L.C."/>
            <person name="Manoli G."/>
            <person name="Bertolini E."/>
            <person name="Kostal V."/>
            <person name="Hawley R.S."/>
            <person name="Takahashi A."/>
            <person name="Jones C.D."/>
            <person name="Price D.K."/>
            <person name="Whiteman N."/>
            <person name="Kopp A."/>
            <person name="Matute D.R."/>
            <person name="Petrov D.A."/>
        </authorList>
    </citation>
    <scope>NUCLEOTIDE SEQUENCE [LARGE SCALE GENOMIC DNA]</scope>
</reference>
<keyword evidence="4" id="KW-1185">Reference proteome</keyword>
<feature type="transmembrane region" description="Helical" evidence="2">
    <location>
        <begin position="52"/>
        <end position="73"/>
    </location>
</feature>
<evidence type="ECO:0000256" key="2">
    <source>
        <dbReference type="SAM" id="Phobius"/>
    </source>
</evidence>
<feature type="transmembrane region" description="Helical" evidence="2">
    <location>
        <begin position="113"/>
        <end position="131"/>
    </location>
</feature>
<feature type="transmembrane region" description="Helical" evidence="2">
    <location>
        <begin position="85"/>
        <end position="107"/>
    </location>
</feature>
<keyword evidence="2" id="KW-0812">Transmembrane</keyword>
<feature type="transmembrane region" description="Helical" evidence="2">
    <location>
        <begin position="208"/>
        <end position="229"/>
    </location>
</feature>
<keyword evidence="2" id="KW-1133">Transmembrane helix</keyword>
<feature type="transmembrane region" description="Helical" evidence="2">
    <location>
        <begin position="143"/>
        <end position="165"/>
    </location>
</feature>
<keyword evidence="2" id="KW-0472">Membrane</keyword>
<feature type="compositionally biased region" description="Basic and acidic residues" evidence="1">
    <location>
        <begin position="357"/>
        <end position="380"/>
    </location>
</feature>
<feature type="region of interest" description="Disordered" evidence="1">
    <location>
        <begin position="297"/>
        <end position="387"/>
    </location>
</feature>
<evidence type="ECO:0000313" key="4">
    <source>
        <dbReference type="Proteomes" id="UP001652680"/>
    </source>
</evidence>
<reference evidence="3" key="2">
    <citation type="submission" date="2025-05" db="UniProtKB">
        <authorList>
            <consortium name="EnsemblMetazoa"/>
        </authorList>
    </citation>
    <scope>IDENTIFICATION</scope>
</reference>
<name>A0ABM5JFE5_DRORH</name>
<dbReference type="GeneID" id="108045547"/>
<proteinExistence type="predicted"/>
<feature type="compositionally biased region" description="Polar residues" evidence="1">
    <location>
        <begin position="407"/>
        <end position="418"/>
    </location>
</feature>
<dbReference type="RefSeq" id="XP_044317540.1">
    <property type="nucleotide sequence ID" value="XM_044461605.1"/>
</dbReference>
<feature type="region of interest" description="Disordered" evidence="1">
    <location>
        <begin position="401"/>
        <end position="423"/>
    </location>
</feature>
<feature type="compositionally biased region" description="Basic and acidic residues" evidence="1">
    <location>
        <begin position="322"/>
        <end position="342"/>
    </location>
</feature>
<feature type="transmembrane region" description="Helical" evidence="2">
    <location>
        <begin position="21"/>
        <end position="40"/>
    </location>
</feature>
<feature type="transmembrane region" description="Helical" evidence="2">
    <location>
        <begin position="171"/>
        <end position="188"/>
    </location>
</feature>
<evidence type="ECO:0000313" key="3">
    <source>
        <dbReference type="EnsemblMetazoa" id="XP_044317540.1"/>
    </source>
</evidence>
<evidence type="ECO:0000256" key="1">
    <source>
        <dbReference type="SAM" id="MobiDB-lite"/>
    </source>
</evidence>
<dbReference type="EnsemblMetazoa" id="XM_044461605.1">
    <property type="protein sequence ID" value="XP_044317540.1"/>
    <property type="gene ID" value="LOC108045547"/>
</dbReference>
<feature type="region of interest" description="Disordered" evidence="1">
    <location>
        <begin position="480"/>
        <end position="505"/>
    </location>
</feature>
<protein>
    <submittedName>
        <fullName evidence="3">Uncharacterized protein</fullName>
    </submittedName>
</protein>